<keyword evidence="1" id="KW-0472">Membrane</keyword>
<proteinExistence type="predicted"/>
<organism evidence="2 3">
    <name type="scientific">Candidatus Xenohaliotis californiensis</name>
    <dbReference type="NCBI Taxonomy" id="84677"/>
    <lineage>
        <taxon>Bacteria</taxon>
        <taxon>Pseudomonadati</taxon>
        <taxon>Pseudomonadota</taxon>
        <taxon>Alphaproteobacteria</taxon>
        <taxon>Rickettsiales</taxon>
        <taxon>Anaplasmataceae</taxon>
        <taxon>Candidatus Xenohaliotis</taxon>
    </lineage>
</organism>
<gene>
    <name evidence="2" type="ORF">CAXC1_260039</name>
</gene>
<keyword evidence="3" id="KW-1185">Reference proteome</keyword>
<keyword evidence="1" id="KW-1133">Transmembrane helix</keyword>
<dbReference type="Proteomes" id="UP001314181">
    <property type="component" value="Unassembled WGS sequence"/>
</dbReference>
<evidence type="ECO:0000313" key="2">
    <source>
        <dbReference type="EMBL" id="CAK8162956.1"/>
    </source>
</evidence>
<protein>
    <submittedName>
        <fullName evidence="2">Uncharacterized protein</fullName>
    </submittedName>
</protein>
<comment type="caution">
    <text evidence="2">The sequence shown here is derived from an EMBL/GenBank/DDBJ whole genome shotgun (WGS) entry which is preliminary data.</text>
</comment>
<name>A0ABM9N808_9RICK</name>
<sequence length="67" mass="7790">MIYFFRRLEHGSALGHSIVYLVKLLVNAIISAIHTARFVLFHISISNDYKHRYINILSALLIKVYCL</sequence>
<accession>A0ABM9N808</accession>
<reference evidence="2 3" key="1">
    <citation type="submission" date="2024-01" db="EMBL/GenBank/DDBJ databases">
        <authorList>
            <person name="Kunselman E."/>
        </authorList>
    </citation>
    <scope>NUCLEOTIDE SEQUENCE [LARGE SCALE GENOMIC DNA]</scope>
    <source>
        <strain evidence="2">2 abalone samples</strain>
    </source>
</reference>
<dbReference type="EMBL" id="CAWVOK010000018">
    <property type="protein sequence ID" value="CAK8162956.1"/>
    <property type="molecule type" value="Genomic_DNA"/>
</dbReference>
<feature type="transmembrane region" description="Helical" evidence="1">
    <location>
        <begin position="20"/>
        <end position="43"/>
    </location>
</feature>
<evidence type="ECO:0000256" key="1">
    <source>
        <dbReference type="SAM" id="Phobius"/>
    </source>
</evidence>
<keyword evidence="1" id="KW-0812">Transmembrane</keyword>
<evidence type="ECO:0000313" key="3">
    <source>
        <dbReference type="Proteomes" id="UP001314181"/>
    </source>
</evidence>